<reference evidence="5 6" key="1">
    <citation type="submission" date="2024-10" db="EMBL/GenBank/DDBJ databases">
        <title>The Natural Products Discovery Center: Release of the First 8490 Sequenced Strains for Exploring Actinobacteria Biosynthetic Diversity.</title>
        <authorList>
            <person name="Kalkreuter E."/>
            <person name="Kautsar S.A."/>
            <person name="Yang D."/>
            <person name="Bader C.D."/>
            <person name="Teijaro C.N."/>
            <person name="Fluegel L."/>
            <person name="Davis C.M."/>
            <person name="Simpson J.R."/>
            <person name="Lauterbach L."/>
            <person name="Steele A.D."/>
            <person name="Gui C."/>
            <person name="Meng S."/>
            <person name="Li G."/>
            <person name="Viehrig K."/>
            <person name="Ye F."/>
            <person name="Su P."/>
            <person name="Kiefer A.F."/>
            <person name="Nichols A."/>
            <person name="Cepeda A.J."/>
            <person name="Yan W."/>
            <person name="Fan B."/>
            <person name="Jiang Y."/>
            <person name="Adhikari A."/>
            <person name="Zheng C.-J."/>
            <person name="Schuster L."/>
            <person name="Cowan T.M."/>
            <person name="Smanski M.J."/>
            <person name="Chevrette M.G."/>
            <person name="De Carvalho L.P.S."/>
            <person name="Shen B."/>
        </authorList>
    </citation>
    <scope>NUCLEOTIDE SEQUENCE [LARGE SCALE GENOMIC DNA]</scope>
    <source>
        <strain evidence="5 6">NPDC002173</strain>
    </source>
</reference>
<keyword evidence="6" id="KW-1185">Reference proteome</keyword>
<dbReference type="PROSITE" id="PS01124">
    <property type="entry name" value="HTH_ARAC_FAMILY_2"/>
    <property type="match status" value="1"/>
</dbReference>
<evidence type="ECO:0000256" key="1">
    <source>
        <dbReference type="ARBA" id="ARBA00023015"/>
    </source>
</evidence>
<accession>A0ABW6T4F0</accession>
<name>A0ABW6T4F0_9ACTN</name>
<sequence>MDALARLVEGPRARGAFLLQTIMTPPWSVRIEDRAPLSLVTVVRGEAWVVPDRGDAVRLRPGDVTITRGPDAYTFAGDPATPPQVVIHPGQRCTTPDGEDVSEAMHLGVRTWGDSLDGPAALLVGTYRPSSEISRRLLDALPPLLALPGDAWESPLIALLEQEISRDEPGQEVVLDRLLDLLLVTVLRAWFSRPGANTPGWYNASGDPVVGPALRLLHGDPAHPWTVSTLATEVGASRAALYRRFTELVGEPPMSYLTGWRLALAADLLRDSDATVGAVAGQVGYGSAFALSTAFKRVRGVSPREFRRTAVPI</sequence>
<dbReference type="InterPro" id="IPR018060">
    <property type="entry name" value="HTH_AraC"/>
</dbReference>
<dbReference type="InterPro" id="IPR009057">
    <property type="entry name" value="Homeodomain-like_sf"/>
</dbReference>
<feature type="domain" description="HTH araC/xylS-type" evidence="4">
    <location>
        <begin position="211"/>
        <end position="309"/>
    </location>
</feature>
<dbReference type="InterPro" id="IPR050204">
    <property type="entry name" value="AraC_XylS_family_regulators"/>
</dbReference>
<dbReference type="PANTHER" id="PTHR46796">
    <property type="entry name" value="HTH-TYPE TRANSCRIPTIONAL ACTIVATOR RHAS-RELATED"/>
    <property type="match status" value="1"/>
</dbReference>
<dbReference type="RefSeq" id="WP_387418286.1">
    <property type="nucleotide sequence ID" value="NZ_JBIASD010000068.1"/>
</dbReference>
<dbReference type="Pfam" id="PF12833">
    <property type="entry name" value="HTH_18"/>
    <property type="match status" value="1"/>
</dbReference>
<keyword evidence="1" id="KW-0805">Transcription regulation</keyword>
<dbReference type="PANTHER" id="PTHR46796:SF13">
    <property type="entry name" value="HTH-TYPE TRANSCRIPTIONAL ACTIVATOR RHAS"/>
    <property type="match status" value="1"/>
</dbReference>
<keyword evidence="2" id="KW-0238">DNA-binding</keyword>
<proteinExistence type="predicted"/>
<dbReference type="SMART" id="SM00342">
    <property type="entry name" value="HTH_ARAC"/>
    <property type="match status" value="1"/>
</dbReference>
<keyword evidence="3" id="KW-0804">Transcription</keyword>
<dbReference type="Proteomes" id="UP001602013">
    <property type="component" value="Unassembled WGS sequence"/>
</dbReference>
<evidence type="ECO:0000313" key="6">
    <source>
        <dbReference type="Proteomes" id="UP001602013"/>
    </source>
</evidence>
<evidence type="ECO:0000259" key="4">
    <source>
        <dbReference type="PROSITE" id="PS01124"/>
    </source>
</evidence>
<dbReference type="Pfam" id="PF12852">
    <property type="entry name" value="Cupin_6"/>
    <property type="match status" value="1"/>
</dbReference>
<dbReference type="Gene3D" id="1.10.10.60">
    <property type="entry name" value="Homeodomain-like"/>
    <property type="match status" value="2"/>
</dbReference>
<dbReference type="SUPFAM" id="SSF46689">
    <property type="entry name" value="Homeodomain-like"/>
    <property type="match status" value="2"/>
</dbReference>
<evidence type="ECO:0000256" key="3">
    <source>
        <dbReference type="ARBA" id="ARBA00023163"/>
    </source>
</evidence>
<dbReference type="InterPro" id="IPR032783">
    <property type="entry name" value="AraC_lig"/>
</dbReference>
<protein>
    <submittedName>
        <fullName evidence="5">AraC family transcriptional regulator</fullName>
    </submittedName>
</protein>
<evidence type="ECO:0000313" key="5">
    <source>
        <dbReference type="EMBL" id="MFF3672126.1"/>
    </source>
</evidence>
<organism evidence="5 6">
    <name type="scientific">Microtetraspora malaysiensis</name>
    <dbReference type="NCBI Taxonomy" id="161358"/>
    <lineage>
        <taxon>Bacteria</taxon>
        <taxon>Bacillati</taxon>
        <taxon>Actinomycetota</taxon>
        <taxon>Actinomycetes</taxon>
        <taxon>Streptosporangiales</taxon>
        <taxon>Streptosporangiaceae</taxon>
        <taxon>Microtetraspora</taxon>
    </lineage>
</organism>
<evidence type="ECO:0000256" key="2">
    <source>
        <dbReference type="ARBA" id="ARBA00023125"/>
    </source>
</evidence>
<dbReference type="EMBL" id="JBIASD010000068">
    <property type="protein sequence ID" value="MFF3672126.1"/>
    <property type="molecule type" value="Genomic_DNA"/>
</dbReference>
<comment type="caution">
    <text evidence="5">The sequence shown here is derived from an EMBL/GenBank/DDBJ whole genome shotgun (WGS) entry which is preliminary data.</text>
</comment>
<gene>
    <name evidence="5" type="ORF">ACFYXI_42050</name>
</gene>